<accession>A0A1G9C0L8</accession>
<feature type="chain" id="PRO_5039531693" evidence="1">
    <location>
        <begin position="23"/>
        <end position="227"/>
    </location>
</feature>
<dbReference type="OrthoDB" id="2411951at2"/>
<dbReference type="RefSeq" id="WP_092984639.1">
    <property type="nucleotide sequence ID" value="NZ_FNFY01000003.1"/>
</dbReference>
<name>A0A1G9C0L8_9BACL</name>
<keyword evidence="1" id="KW-0732">Signal</keyword>
<organism evidence="2 3">
    <name type="scientific">Lacicoccus qingdaonensis</name>
    <dbReference type="NCBI Taxonomy" id="576118"/>
    <lineage>
        <taxon>Bacteria</taxon>
        <taxon>Bacillati</taxon>
        <taxon>Bacillota</taxon>
        <taxon>Bacilli</taxon>
        <taxon>Bacillales</taxon>
        <taxon>Salinicoccaceae</taxon>
        <taxon>Lacicoccus</taxon>
    </lineage>
</organism>
<feature type="signal peptide" evidence="1">
    <location>
        <begin position="1"/>
        <end position="22"/>
    </location>
</feature>
<evidence type="ECO:0000313" key="3">
    <source>
        <dbReference type="Proteomes" id="UP000199008"/>
    </source>
</evidence>
<evidence type="ECO:0000256" key="1">
    <source>
        <dbReference type="SAM" id="SignalP"/>
    </source>
</evidence>
<evidence type="ECO:0000313" key="2">
    <source>
        <dbReference type="EMBL" id="SDK45222.1"/>
    </source>
</evidence>
<dbReference type="STRING" id="576118.SAMN05216216_103175"/>
<sequence length="227" mass="25853">MKKVTLLSTLFVAGALTFTATGDTGQADEEEGAKTVWGETLPADTDPDGDGWANTGFDVAWMSEEAQDRVADLTEMRGSGEISQVEYNEKVASVFREQQFSQIDGPNEYIEHMEIDVTKESLASLALNSPGTLDAAPIHEEPYDYQFVYGDYEFHFFYDGYEWTWSYEEVKNDFTDEELMYLAHNDPEVLNQHPVKAGKYDFKLSDKKYVYHFASDGAEWTWSYKAK</sequence>
<proteinExistence type="predicted"/>
<protein>
    <submittedName>
        <fullName evidence="2">Uncharacterized protein</fullName>
    </submittedName>
</protein>
<keyword evidence="3" id="KW-1185">Reference proteome</keyword>
<dbReference type="Proteomes" id="UP000199008">
    <property type="component" value="Unassembled WGS sequence"/>
</dbReference>
<dbReference type="AlphaFoldDB" id="A0A1G9C0L8"/>
<dbReference type="EMBL" id="FNFY01000003">
    <property type="protein sequence ID" value="SDK45222.1"/>
    <property type="molecule type" value="Genomic_DNA"/>
</dbReference>
<reference evidence="3" key="1">
    <citation type="submission" date="2016-10" db="EMBL/GenBank/DDBJ databases">
        <authorList>
            <person name="Varghese N."/>
            <person name="Submissions S."/>
        </authorList>
    </citation>
    <scope>NUCLEOTIDE SEQUENCE [LARGE SCALE GENOMIC DNA]</scope>
    <source>
        <strain evidence="3">CGMCC 1.8895</strain>
    </source>
</reference>
<gene>
    <name evidence="2" type="ORF">SAMN05216216_103175</name>
</gene>